<evidence type="ECO:0000256" key="1">
    <source>
        <dbReference type="SAM" id="MobiDB-lite"/>
    </source>
</evidence>
<reference evidence="2" key="2">
    <citation type="submission" date="2023-06" db="EMBL/GenBank/DDBJ databases">
        <authorList>
            <consortium name="Lawrence Berkeley National Laboratory"/>
            <person name="Haridas S."/>
            <person name="Hensen N."/>
            <person name="Bonometti L."/>
            <person name="Westerberg I."/>
            <person name="Brannstrom I.O."/>
            <person name="Guillou S."/>
            <person name="Cros-Aarteil S."/>
            <person name="Calhoun S."/>
            <person name="Kuo A."/>
            <person name="Mondo S."/>
            <person name="Pangilinan J."/>
            <person name="Riley R."/>
            <person name="Labutti K."/>
            <person name="Andreopoulos B."/>
            <person name="Lipzen A."/>
            <person name="Chen C."/>
            <person name="Yanf M."/>
            <person name="Daum C."/>
            <person name="Ng V."/>
            <person name="Clum A."/>
            <person name="Steindorff A."/>
            <person name="Ohm R."/>
            <person name="Martin F."/>
            <person name="Silar P."/>
            <person name="Natvig D."/>
            <person name="Lalanne C."/>
            <person name="Gautier V."/>
            <person name="Ament-Velasquez S.L."/>
            <person name="Kruys A."/>
            <person name="Hutchinson M.I."/>
            <person name="Powell A.J."/>
            <person name="Barry K."/>
            <person name="Miller A.N."/>
            <person name="Grigoriev I.V."/>
            <person name="Debuchy R."/>
            <person name="Gladieux P."/>
            <person name="Thoren M.H."/>
            <person name="Johannesson H."/>
        </authorList>
    </citation>
    <scope>NUCLEOTIDE SEQUENCE</scope>
    <source>
        <strain evidence="2">CBS 118394</strain>
    </source>
</reference>
<comment type="caution">
    <text evidence="2">The sequence shown here is derived from an EMBL/GenBank/DDBJ whole genome shotgun (WGS) entry which is preliminary data.</text>
</comment>
<evidence type="ECO:0000313" key="3">
    <source>
        <dbReference type="Proteomes" id="UP001283341"/>
    </source>
</evidence>
<organism evidence="2 3">
    <name type="scientific">Apodospora peruviana</name>
    <dbReference type="NCBI Taxonomy" id="516989"/>
    <lineage>
        <taxon>Eukaryota</taxon>
        <taxon>Fungi</taxon>
        <taxon>Dikarya</taxon>
        <taxon>Ascomycota</taxon>
        <taxon>Pezizomycotina</taxon>
        <taxon>Sordariomycetes</taxon>
        <taxon>Sordariomycetidae</taxon>
        <taxon>Sordariales</taxon>
        <taxon>Lasiosphaeriaceae</taxon>
        <taxon>Apodospora</taxon>
    </lineage>
</organism>
<evidence type="ECO:0000313" key="2">
    <source>
        <dbReference type="EMBL" id="KAK3325091.1"/>
    </source>
</evidence>
<proteinExistence type="predicted"/>
<feature type="region of interest" description="Disordered" evidence="1">
    <location>
        <begin position="197"/>
        <end position="223"/>
    </location>
</feature>
<keyword evidence="3" id="KW-1185">Reference proteome</keyword>
<accession>A0AAE0IHA9</accession>
<feature type="compositionally biased region" description="Low complexity" evidence="1">
    <location>
        <begin position="25"/>
        <end position="34"/>
    </location>
</feature>
<protein>
    <submittedName>
        <fullName evidence="2">Uncharacterized protein</fullName>
    </submittedName>
</protein>
<reference evidence="2" key="1">
    <citation type="journal article" date="2023" name="Mol. Phylogenet. Evol.">
        <title>Genome-scale phylogeny and comparative genomics of the fungal order Sordariales.</title>
        <authorList>
            <person name="Hensen N."/>
            <person name="Bonometti L."/>
            <person name="Westerberg I."/>
            <person name="Brannstrom I.O."/>
            <person name="Guillou S."/>
            <person name="Cros-Aarteil S."/>
            <person name="Calhoun S."/>
            <person name="Haridas S."/>
            <person name="Kuo A."/>
            <person name="Mondo S."/>
            <person name="Pangilinan J."/>
            <person name="Riley R."/>
            <person name="LaButti K."/>
            <person name="Andreopoulos B."/>
            <person name="Lipzen A."/>
            <person name="Chen C."/>
            <person name="Yan M."/>
            <person name="Daum C."/>
            <person name="Ng V."/>
            <person name="Clum A."/>
            <person name="Steindorff A."/>
            <person name="Ohm R.A."/>
            <person name="Martin F."/>
            <person name="Silar P."/>
            <person name="Natvig D.O."/>
            <person name="Lalanne C."/>
            <person name="Gautier V."/>
            <person name="Ament-Velasquez S.L."/>
            <person name="Kruys A."/>
            <person name="Hutchinson M.I."/>
            <person name="Powell A.J."/>
            <person name="Barry K."/>
            <person name="Miller A.N."/>
            <person name="Grigoriev I.V."/>
            <person name="Debuchy R."/>
            <person name="Gladieux P."/>
            <person name="Hiltunen Thoren M."/>
            <person name="Johannesson H."/>
        </authorList>
    </citation>
    <scope>NUCLEOTIDE SEQUENCE</scope>
    <source>
        <strain evidence="2">CBS 118394</strain>
    </source>
</reference>
<sequence>MATSGRKSKAWAAATSAGSRHHNQPKPQQQQQGPRTAYPPLPASDLAIGQFLFLNRRGVVDVVGLVVAGKARGIRVPGLRRAWGHPVLVISRPDLEGVVRFVFCRSFHGATTLPSNEDPTHFVPILPPRDPNGNNGTTAVAAQAATAANQTSAVGGLTFRGGRFTDRQSWADISEVWEVDAADELLSIWALASPTQQTRSSSPTLPVSSSSSSSTSLLPPQPLVPLALDTRSVRVLRDAISAFRENAGMPPLST</sequence>
<gene>
    <name evidence="2" type="ORF">B0H66DRAFT_615546</name>
</gene>
<dbReference type="AlphaFoldDB" id="A0AAE0IHA9"/>
<feature type="compositionally biased region" description="Low complexity" evidence="1">
    <location>
        <begin position="197"/>
        <end position="218"/>
    </location>
</feature>
<dbReference type="Proteomes" id="UP001283341">
    <property type="component" value="Unassembled WGS sequence"/>
</dbReference>
<feature type="region of interest" description="Disordered" evidence="1">
    <location>
        <begin position="1"/>
        <end position="40"/>
    </location>
</feature>
<dbReference type="EMBL" id="JAUEDM010000002">
    <property type="protein sequence ID" value="KAK3325091.1"/>
    <property type="molecule type" value="Genomic_DNA"/>
</dbReference>
<name>A0AAE0IHA9_9PEZI</name>